<evidence type="ECO:0000256" key="6">
    <source>
        <dbReference type="ARBA" id="ARBA00022679"/>
    </source>
</evidence>
<comment type="pathway">
    <text evidence="2">Bacterial outer membrane biogenesis; LPS core biosynthesis.</text>
</comment>
<evidence type="ECO:0000256" key="4">
    <source>
        <dbReference type="ARBA" id="ARBA00022519"/>
    </source>
</evidence>
<evidence type="ECO:0000256" key="1">
    <source>
        <dbReference type="ARBA" id="ARBA00004515"/>
    </source>
</evidence>
<evidence type="ECO:0000256" key="5">
    <source>
        <dbReference type="ARBA" id="ARBA00022676"/>
    </source>
</evidence>
<protein>
    <recommendedName>
        <fullName evidence="11">Lipopolysaccharide heptosyltransferase 1</fullName>
        <ecNumber evidence="10">2.4.99.23</ecNumber>
    </recommendedName>
    <alternativeName>
        <fullName evidence="12">ADP-heptose:lipopolysaccharide heptosyltransferase I</fullName>
    </alternativeName>
</protein>
<dbReference type="Gene3D" id="3.40.50.2000">
    <property type="entry name" value="Glycogen Phosphorylase B"/>
    <property type="match status" value="2"/>
</dbReference>
<evidence type="ECO:0000256" key="12">
    <source>
        <dbReference type="ARBA" id="ARBA00044330"/>
    </source>
</evidence>
<keyword evidence="3" id="KW-1003">Cell membrane</keyword>
<dbReference type="CDD" id="cd03789">
    <property type="entry name" value="GT9_LPS_heptosyltransferase"/>
    <property type="match status" value="1"/>
</dbReference>
<name>A0ABW8NMB8_9GAMM</name>
<comment type="subcellular location">
    <subcellularLocation>
        <location evidence="1">Cell inner membrane</location>
        <topology evidence="1">Peripheral membrane protein</topology>
        <orientation evidence="1">Cytoplasmic side</orientation>
    </subcellularLocation>
</comment>
<keyword evidence="15" id="KW-1185">Reference proteome</keyword>
<dbReference type="InterPro" id="IPR051199">
    <property type="entry name" value="LPS_LOS_Heptosyltrfase"/>
</dbReference>
<evidence type="ECO:0000256" key="10">
    <source>
        <dbReference type="ARBA" id="ARBA00044041"/>
    </source>
</evidence>
<evidence type="ECO:0000313" key="15">
    <source>
        <dbReference type="Proteomes" id="UP001620597"/>
    </source>
</evidence>
<evidence type="ECO:0000313" key="14">
    <source>
        <dbReference type="EMBL" id="MFK4754088.1"/>
    </source>
</evidence>
<evidence type="ECO:0000256" key="2">
    <source>
        <dbReference type="ARBA" id="ARBA00004713"/>
    </source>
</evidence>
<dbReference type="InterPro" id="IPR002201">
    <property type="entry name" value="Glyco_trans_9"/>
</dbReference>
<dbReference type="PANTHER" id="PTHR30160:SF19">
    <property type="entry name" value="LIPOPOLYSACCHARIDE HEPTOSYLTRANSFERASE 1"/>
    <property type="match status" value="1"/>
</dbReference>
<proteinExistence type="inferred from homology"/>
<keyword evidence="5" id="KW-0328">Glycosyltransferase</keyword>
<dbReference type="Proteomes" id="UP001620597">
    <property type="component" value="Unassembled WGS sequence"/>
</dbReference>
<dbReference type="Pfam" id="PF01075">
    <property type="entry name" value="Glyco_transf_9"/>
    <property type="match status" value="1"/>
</dbReference>
<dbReference type="RefSeq" id="WP_416207042.1">
    <property type="nucleotide sequence ID" value="NZ_JBBKTX010000024.1"/>
</dbReference>
<evidence type="ECO:0000256" key="11">
    <source>
        <dbReference type="ARBA" id="ARBA00044190"/>
    </source>
</evidence>
<evidence type="ECO:0000256" key="13">
    <source>
        <dbReference type="ARBA" id="ARBA00049201"/>
    </source>
</evidence>
<dbReference type="EMBL" id="JBBKTX010000024">
    <property type="protein sequence ID" value="MFK4754088.1"/>
    <property type="molecule type" value="Genomic_DNA"/>
</dbReference>
<evidence type="ECO:0000256" key="9">
    <source>
        <dbReference type="ARBA" id="ARBA00043995"/>
    </source>
</evidence>
<sequence>MKILLIKTSSLGDVFHTLPALEDARRALPGLSVDWVVEEAFADIPAWHPSVDKVIPVAWRRWRKQPLVAGNRSEMRAFYQAVNATEYDLVIDAQGLIKSALITRLARGRKVGLDRHSARESLAARAYDQAIAVPRGEHAIHRVRRLFAVALGYELDMSRFSYGLDRSRWQAPVDVSHYWLFLHGTTWVTKLWPESYWRQLAADVVATGRLVVLPWGNNEEQQRALRIAAGLAGVEVLPRMGLDQLTGYLAYAEAIVGVDTGLCHVAAALEVPAVAIYGATDASLTGALGPAMTVLKSPYHCAPCLSKSCLYPGKGELQPPCYEAITPARVMQVLLPGVQ</sequence>
<comment type="catalytic activity">
    <reaction evidence="13">
        <text>an alpha-Kdo-(2-&gt;4)-alpha-Kdo-(2-&gt;6)-lipid A + ADP-L-glycero-beta-D-manno-heptose = an L-alpha-D-Hep-(1-&gt;5)-[alpha-Kdo-(2-&gt;4)]-alpha-Kdo-(2-&gt;6)-lipid A + ADP + H(+)</text>
        <dbReference type="Rhea" id="RHEA:74067"/>
        <dbReference type="ChEBI" id="CHEBI:15378"/>
        <dbReference type="ChEBI" id="CHEBI:61506"/>
        <dbReference type="ChEBI" id="CHEBI:176431"/>
        <dbReference type="ChEBI" id="CHEBI:193068"/>
        <dbReference type="ChEBI" id="CHEBI:456216"/>
        <dbReference type="EC" id="2.4.99.23"/>
    </reaction>
</comment>
<keyword evidence="6" id="KW-0808">Transferase</keyword>
<evidence type="ECO:0000256" key="8">
    <source>
        <dbReference type="ARBA" id="ARBA00023136"/>
    </source>
</evidence>
<evidence type="ECO:0000256" key="3">
    <source>
        <dbReference type="ARBA" id="ARBA00022475"/>
    </source>
</evidence>
<comment type="similarity">
    <text evidence="9">Belongs to the glycosyltransferase 9 family.</text>
</comment>
<reference evidence="14 15" key="1">
    <citation type="submission" date="2024-03" db="EMBL/GenBank/DDBJ databases">
        <title>High-quality draft genome sequence of Oceanobacter sp. wDCs-4.</title>
        <authorList>
            <person name="Dong C."/>
        </authorList>
    </citation>
    <scope>NUCLEOTIDE SEQUENCE [LARGE SCALE GENOMIC DNA]</scope>
    <source>
        <strain evidence="15">wDCs-4</strain>
    </source>
</reference>
<dbReference type="SUPFAM" id="SSF53756">
    <property type="entry name" value="UDP-Glycosyltransferase/glycogen phosphorylase"/>
    <property type="match status" value="1"/>
</dbReference>
<dbReference type="InterPro" id="IPR011908">
    <property type="entry name" value="LipoPS_heptosylTferase-I"/>
</dbReference>
<keyword evidence="4" id="KW-0997">Cell inner membrane</keyword>
<dbReference type="EC" id="2.4.99.23" evidence="10"/>
<gene>
    <name evidence="14" type="primary">waaC</name>
    <name evidence="14" type="ORF">WG929_16875</name>
</gene>
<keyword evidence="8" id="KW-0472">Membrane</keyword>
<comment type="caution">
    <text evidence="14">The sequence shown here is derived from an EMBL/GenBank/DDBJ whole genome shotgun (WGS) entry which is preliminary data.</text>
</comment>
<dbReference type="NCBIfam" id="TIGR02193">
    <property type="entry name" value="heptsyl_trn_I"/>
    <property type="match status" value="1"/>
</dbReference>
<keyword evidence="7" id="KW-0448">Lipopolysaccharide biosynthesis</keyword>
<organism evidence="14 15">
    <name type="scientific">Oceanobacter antarcticus</name>
    <dbReference type="NCBI Taxonomy" id="3133425"/>
    <lineage>
        <taxon>Bacteria</taxon>
        <taxon>Pseudomonadati</taxon>
        <taxon>Pseudomonadota</taxon>
        <taxon>Gammaproteobacteria</taxon>
        <taxon>Oceanospirillales</taxon>
        <taxon>Oceanospirillaceae</taxon>
        <taxon>Oceanobacter</taxon>
    </lineage>
</organism>
<dbReference type="PANTHER" id="PTHR30160">
    <property type="entry name" value="TETRAACYLDISACCHARIDE 4'-KINASE-RELATED"/>
    <property type="match status" value="1"/>
</dbReference>
<accession>A0ABW8NMB8</accession>
<evidence type="ECO:0000256" key="7">
    <source>
        <dbReference type="ARBA" id="ARBA00022985"/>
    </source>
</evidence>